<name>A0A9P8S7Z8_9HYPO</name>
<sequence>MASSSDVSREKRYKSPGTNVRWATGQQRRELKPSRDSLILYFTDCGVPLNETKLSKDLKEKDIINDWLGTAGSLVPVAIHHGPADKGNYPIIAD</sequence>
<dbReference type="Proteomes" id="UP000764110">
    <property type="component" value="Unassembled WGS sequence"/>
</dbReference>
<protein>
    <submittedName>
        <fullName evidence="2">Uncharacterized protein</fullName>
    </submittedName>
</protein>
<evidence type="ECO:0000256" key="1">
    <source>
        <dbReference type="SAM" id="MobiDB-lite"/>
    </source>
</evidence>
<proteinExistence type="predicted"/>
<dbReference type="AlphaFoldDB" id="A0A9P8S7Z8"/>
<comment type="caution">
    <text evidence="2">The sequence shown here is derived from an EMBL/GenBank/DDBJ whole genome shotgun (WGS) entry which is preliminary data.</text>
</comment>
<organism evidence="2 3">
    <name type="scientific">Metarhizium humberi</name>
    <dbReference type="NCBI Taxonomy" id="2596975"/>
    <lineage>
        <taxon>Eukaryota</taxon>
        <taxon>Fungi</taxon>
        <taxon>Dikarya</taxon>
        <taxon>Ascomycota</taxon>
        <taxon>Pezizomycotina</taxon>
        <taxon>Sordariomycetes</taxon>
        <taxon>Hypocreomycetidae</taxon>
        <taxon>Hypocreales</taxon>
        <taxon>Clavicipitaceae</taxon>
        <taxon>Metarhizium</taxon>
    </lineage>
</organism>
<dbReference type="EMBL" id="JACEFI010000007">
    <property type="protein sequence ID" value="KAH0597437.1"/>
    <property type="molecule type" value="Genomic_DNA"/>
</dbReference>
<reference evidence="2 3" key="1">
    <citation type="submission" date="2020-07" db="EMBL/GenBank/DDBJ databases">
        <title>Metarhizium humberi genome.</title>
        <authorList>
            <person name="Lysoe E."/>
        </authorList>
    </citation>
    <scope>NUCLEOTIDE SEQUENCE [LARGE SCALE GENOMIC DNA]</scope>
    <source>
        <strain evidence="2 3">ESALQ1638</strain>
    </source>
</reference>
<evidence type="ECO:0000313" key="2">
    <source>
        <dbReference type="EMBL" id="KAH0597437.1"/>
    </source>
</evidence>
<gene>
    <name evidence="2" type="ORF">MHUMG1_04815</name>
</gene>
<feature type="region of interest" description="Disordered" evidence="1">
    <location>
        <begin position="1"/>
        <end position="29"/>
    </location>
</feature>
<accession>A0A9P8S7Z8</accession>
<keyword evidence="3" id="KW-1185">Reference proteome</keyword>
<evidence type="ECO:0000313" key="3">
    <source>
        <dbReference type="Proteomes" id="UP000764110"/>
    </source>
</evidence>